<feature type="compositionally biased region" description="Basic and acidic residues" evidence="1">
    <location>
        <begin position="181"/>
        <end position="197"/>
    </location>
</feature>
<dbReference type="RefSeq" id="WP_114447809.1">
    <property type="nucleotide sequence ID" value="NZ_QPHM01000001.1"/>
</dbReference>
<sequence length="197" mass="21917">MPDRHGPLRMARFLLEIDGVAKAGFSRCRIPDSSTTVVEYREGNDPPTPRKLAGSNEYGALGLRYGVTTDAIELYEWRRLVEQGRVDEARRSIAVVLLDEEGAPAARWELRNAWPTRYAAPTLDAGRSAVAIEAVEIACEGLRRVDTGSEPDGAGRDERPETDSPTPRKPSEGLRNPIRRFRPEERPTPTRKRPDAG</sequence>
<dbReference type="InterPro" id="IPR011747">
    <property type="entry name" value="CHP02241"/>
</dbReference>
<dbReference type="Pfam" id="PF06841">
    <property type="entry name" value="Phage_T4_gp19"/>
    <property type="match status" value="1"/>
</dbReference>
<dbReference type="Proteomes" id="UP000252189">
    <property type="component" value="Unassembled WGS sequence"/>
</dbReference>
<proteinExistence type="predicted"/>
<keyword evidence="3" id="KW-1185">Reference proteome</keyword>
<dbReference type="InterPro" id="IPR010667">
    <property type="entry name" value="Phage_T4_Gp19"/>
</dbReference>
<evidence type="ECO:0000313" key="3">
    <source>
        <dbReference type="Proteomes" id="UP000252189"/>
    </source>
</evidence>
<name>A0A368N6S7_9EURY</name>
<dbReference type="OrthoDB" id="372229at2157"/>
<gene>
    <name evidence="2" type="ORF">DU504_02420</name>
</gene>
<dbReference type="NCBIfam" id="TIGR02241">
    <property type="entry name" value="conserved hypothetical phage tail region protein"/>
    <property type="match status" value="1"/>
</dbReference>
<dbReference type="AlphaFoldDB" id="A0A368N6S7"/>
<protein>
    <submittedName>
        <fullName evidence="2">Phage tail protein</fullName>
    </submittedName>
</protein>
<dbReference type="GO" id="GO:0005198">
    <property type="term" value="F:structural molecule activity"/>
    <property type="evidence" value="ECO:0007669"/>
    <property type="project" value="InterPro"/>
</dbReference>
<accession>A0A368N6S7</accession>
<dbReference type="PANTHER" id="PTHR38009:SF1">
    <property type="entry name" value="CONSERVED HYPOTHETICAL PHAGE TAIL PROTEIN"/>
    <property type="match status" value="1"/>
</dbReference>
<comment type="caution">
    <text evidence="2">The sequence shown here is derived from an EMBL/GenBank/DDBJ whole genome shotgun (WGS) entry which is preliminary data.</text>
</comment>
<evidence type="ECO:0000313" key="2">
    <source>
        <dbReference type="EMBL" id="RCU46258.1"/>
    </source>
</evidence>
<feature type="region of interest" description="Disordered" evidence="1">
    <location>
        <begin position="143"/>
        <end position="197"/>
    </location>
</feature>
<dbReference type="PANTHER" id="PTHR38009">
    <property type="entry name" value="CONSERVED HYPOTHETICAL PHAGE TAIL PROTEIN"/>
    <property type="match status" value="1"/>
</dbReference>
<evidence type="ECO:0000256" key="1">
    <source>
        <dbReference type="SAM" id="MobiDB-lite"/>
    </source>
</evidence>
<reference evidence="2 3" key="1">
    <citation type="submission" date="2018-07" db="EMBL/GenBank/DDBJ databases">
        <title>Genome sequences of Haloplanus salinus JCM 18368T.</title>
        <authorList>
            <person name="Kim Y.B."/>
            <person name="Roh S.W."/>
        </authorList>
    </citation>
    <scope>NUCLEOTIDE SEQUENCE [LARGE SCALE GENOMIC DNA]</scope>
    <source>
        <strain evidence="2 3">JCM 18368</strain>
    </source>
</reference>
<organism evidence="2 3">
    <name type="scientific">Haloplanus salinus</name>
    <dbReference type="NCBI Taxonomy" id="1126245"/>
    <lineage>
        <taxon>Archaea</taxon>
        <taxon>Methanobacteriati</taxon>
        <taxon>Methanobacteriota</taxon>
        <taxon>Stenosarchaea group</taxon>
        <taxon>Halobacteria</taxon>
        <taxon>Halobacteriales</taxon>
        <taxon>Haloferacaceae</taxon>
        <taxon>Haloplanus</taxon>
    </lineage>
</organism>
<feature type="compositionally biased region" description="Basic and acidic residues" evidence="1">
    <location>
        <begin position="143"/>
        <end position="162"/>
    </location>
</feature>
<dbReference type="EMBL" id="QPHM01000001">
    <property type="protein sequence ID" value="RCU46258.1"/>
    <property type="molecule type" value="Genomic_DNA"/>
</dbReference>